<protein>
    <submittedName>
        <fullName evidence="1">Lecithin--cholesterol acyltransferase</fullName>
    </submittedName>
</protein>
<reference evidence="1 2" key="1">
    <citation type="journal article" date="2020" name="ISME J.">
        <title>Comparative genomics reveals insights into cyanobacterial evolution and habitat adaptation.</title>
        <authorList>
            <person name="Chen M.Y."/>
            <person name="Teng W.K."/>
            <person name="Zhao L."/>
            <person name="Hu C.X."/>
            <person name="Zhou Y.K."/>
            <person name="Han B.P."/>
            <person name="Song L.R."/>
            <person name="Shu W.S."/>
        </authorList>
    </citation>
    <scope>NUCLEOTIDE SEQUENCE [LARGE SCALE GENOMIC DNA]</scope>
    <source>
        <strain evidence="1 2">FACHB-362</strain>
    </source>
</reference>
<dbReference type="PANTHER" id="PTHR11440">
    <property type="entry name" value="LECITHIN-CHOLESTEROL ACYLTRANSFERASE-RELATED"/>
    <property type="match status" value="1"/>
</dbReference>
<dbReference type="GO" id="GO:0016746">
    <property type="term" value="F:acyltransferase activity"/>
    <property type="evidence" value="ECO:0007669"/>
    <property type="project" value="UniProtKB-KW"/>
</dbReference>
<evidence type="ECO:0000313" key="2">
    <source>
        <dbReference type="Proteomes" id="UP000660381"/>
    </source>
</evidence>
<dbReference type="SUPFAM" id="SSF53474">
    <property type="entry name" value="alpha/beta-Hydrolases"/>
    <property type="match status" value="1"/>
</dbReference>
<dbReference type="Pfam" id="PF02450">
    <property type="entry name" value="LCAT"/>
    <property type="match status" value="1"/>
</dbReference>
<keyword evidence="1" id="KW-0012">Acyltransferase</keyword>
<gene>
    <name evidence="1" type="ORF">H6G68_26470</name>
</gene>
<dbReference type="InterPro" id="IPR029058">
    <property type="entry name" value="AB_hydrolase_fold"/>
</dbReference>
<dbReference type="InterPro" id="IPR003386">
    <property type="entry name" value="LACT/PDAT_acylTrfase"/>
</dbReference>
<dbReference type="EMBL" id="JACJTQ010000094">
    <property type="protein sequence ID" value="MBD2695216.1"/>
    <property type="molecule type" value="Genomic_DNA"/>
</dbReference>
<comment type="caution">
    <text evidence="1">The sequence shown here is derived from an EMBL/GenBank/DDBJ whole genome shotgun (WGS) entry which is preliminary data.</text>
</comment>
<keyword evidence="1" id="KW-0808">Transferase</keyword>
<dbReference type="Gene3D" id="3.40.50.1820">
    <property type="entry name" value="alpha/beta hydrolase"/>
    <property type="match status" value="1"/>
</dbReference>
<name>A0ABR8JFM5_9NOST</name>
<keyword evidence="2" id="KW-1185">Reference proteome</keyword>
<dbReference type="RefSeq" id="WP_190909304.1">
    <property type="nucleotide sequence ID" value="NZ_JACJTQ010000094.1"/>
</dbReference>
<accession>A0ABR8JFM5</accession>
<evidence type="ECO:0000313" key="1">
    <source>
        <dbReference type="EMBL" id="MBD2695216.1"/>
    </source>
</evidence>
<proteinExistence type="predicted"/>
<sequence>MANKVPMKDMIVILPGILGSVLQKDGKDLWAVSGQAIWQALTNLSNTIHNLKLGQDDPNAESLGDGIRATSLIQDTHLIPGFWKIDGYTKTSRLITDNFNVTPGDIYNDPDDKAANFYQFPYDWRRDNRANAHILKKLIDKRLKRWREASGSADAKVILMAHSMGGLVSRYYLEVLEGWRDSRALFTFGTPYRGSLKAVNFLANGYKQQFLDLTEVMRSLTSIYQLLPIYEVVKIGESYKRIAEADGLPNIDKRKAQDALAFHREIETAVEQNLKLEEYRQSFTVVPIAGVQQPTLQSAILENGKLTASEDLPGVLHNRFDLSDGDGTVPQVSAIPIERSKNFDNFFIAEQHGALQNQKQVLQNLLNCLELSQFDLANVRAPQAAISLSLDDLYLPDEPVSIRARVTGAISFGKLQAEITSVSHEQPAVNLDFVERERDWLLIIDHLQPGLYRVRVQTENLSDQAPTPVHDLFEVVR</sequence>
<dbReference type="Proteomes" id="UP000660381">
    <property type="component" value="Unassembled WGS sequence"/>
</dbReference>
<organism evidence="1 2">
    <name type="scientific">Anabaena catenula FACHB-362</name>
    <dbReference type="NCBI Taxonomy" id="2692877"/>
    <lineage>
        <taxon>Bacteria</taxon>
        <taxon>Bacillati</taxon>
        <taxon>Cyanobacteriota</taxon>
        <taxon>Cyanophyceae</taxon>
        <taxon>Nostocales</taxon>
        <taxon>Nostocaceae</taxon>
        <taxon>Anabaena</taxon>
    </lineage>
</organism>